<evidence type="ECO:0000313" key="4">
    <source>
        <dbReference type="EMBL" id="SEM97821.1"/>
    </source>
</evidence>
<feature type="compositionally biased region" description="Gly residues" evidence="1">
    <location>
        <begin position="223"/>
        <end position="235"/>
    </location>
</feature>
<dbReference type="OrthoDB" id="307384at2157"/>
<dbReference type="Pfam" id="PF23428">
    <property type="entry name" value="DUF7115"/>
    <property type="match status" value="1"/>
</dbReference>
<gene>
    <name evidence="4" type="ORF">SAMN05216388_100166</name>
</gene>
<dbReference type="InterPro" id="IPR055539">
    <property type="entry name" value="DUF7115"/>
</dbReference>
<feature type="compositionally biased region" description="Low complexity" evidence="1">
    <location>
        <begin position="293"/>
        <end position="310"/>
    </location>
</feature>
<dbReference type="RefSeq" id="WP_092656446.1">
    <property type="nucleotide sequence ID" value="NZ_FOCX01000001.1"/>
</dbReference>
<feature type="domain" description="DUF7115" evidence="3">
    <location>
        <begin position="1"/>
        <end position="107"/>
    </location>
</feature>
<sequence>MEIPDLVRDALGGEDVELGVNLGDEDVVCLTPTRTLLYRAEGLLSDEKVQEFPHDVEWLDVKEGRRKTKFILEYVEGTRKFGVPSNRDGAVLELLLTGILRAGGVTDPDESVVGAFRFSELVLIVTDKRVVRHIGSAVWTEDFEEYPFSDLTGLSFEEGNVATEVVLEIGGRPKRIKTPNEQARKVQQVVENAVFDFFDVGSLEELNASIGVDAGEKAESDDSGGGSDIDIGGGIDPLVSDDEDTSPSIDGPTASGSSGSSETTAKTASRSRNDGESDAASGTAERRERTTDTGDSPSSTTESTTRSRQSGAASQRDLDAVESQLGELTTAVQRHNELLEKQQRTIEKLIEELREGR</sequence>
<keyword evidence="5" id="KW-1185">Reference proteome</keyword>
<evidence type="ECO:0000259" key="2">
    <source>
        <dbReference type="Pfam" id="PF14470"/>
    </source>
</evidence>
<evidence type="ECO:0000256" key="1">
    <source>
        <dbReference type="SAM" id="MobiDB-lite"/>
    </source>
</evidence>
<feature type="compositionally biased region" description="Low complexity" evidence="1">
    <location>
        <begin position="251"/>
        <end position="268"/>
    </location>
</feature>
<protein>
    <recommendedName>
        <fullName evidence="6">PH domain-containing protein</fullName>
    </recommendedName>
</protein>
<dbReference type="InterPro" id="IPR039519">
    <property type="entry name" value="YokE-like_PH"/>
</dbReference>
<dbReference type="AlphaFoldDB" id="A0A1H8CRH0"/>
<organism evidence="4 5">
    <name type="scientific">Halorientalis persicus</name>
    <dbReference type="NCBI Taxonomy" id="1367881"/>
    <lineage>
        <taxon>Archaea</taxon>
        <taxon>Methanobacteriati</taxon>
        <taxon>Methanobacteriota</taxon>
        <taxon>Stenosarchaea group</taxon>
        <taxon>Halobacteria</taxon>
        <taxon>Halobacteriales</taxon>
        <taxon>Haloarculaceae</taxon>
        <taxon>Halorientalis</taxon>
    </lineage>
</organism>
<dbReference type="Proteomes" id="UP000198775">
    <property type="component" value="Unassembled WGS sequence"/>
</dbReference>
<proteinExistence type="predicted"/>
<dbReference type="EMBL" id="FOCX01000001">
    <property type="protein sequence ID" value="SEM97821.1"/>
    <property type="molecule type" value="Genomic_DNA"/>
</dbReference>
<dbReference type="Pfam" id="PF14470">
    <property type="entry name" value="bPH_3"/>
    <property type="match status" value="1"/>
</dbReference>
<reference evidence="5" key="1">
    <citation type="submission" date="2016-10" db="EMBL/GenBank/DDBJ databases">
        <authorList>
            <person name="Varghese N."/>
            <person name="Submissions S."/>
        </authorList>
    </citation>
    <scope>NUCLEOTIDE SEQUENCE [LARGE SCALE GENOMIC DNA]</scope>
    <source>
        <strain evidence="5">IBRC-M 10043</strain>
    </source>
</reference>
<evidence type="ECO:0000313" key="5">
    <source>
        <dbReference type="Proteomes" id="UP000198775"/>
    </source>
</evidence>
<name>A0A1H8CRH0_9EURY</name>
<evidence type="ECO:0000259" key="3">
    <source>
        <dbReference type="Pfam" id="PF23428"/>
    </source>
</evidence>
<feature type="domain" description="YokE-like PH" evidence="2">
    <location>
        <begin position="122"/>
        <end position="190"/>
    </location>
</feature>
<evidence type="ECO:0008006" key="6">
    <source>
        <dbReference type="Google" id="ProtNLM"/>
    </source>
</evidence>
<feature type="region of interest" description="Disordered" evidence="1">
    <location>
        <begin position="214"/>
        <end position="322"/>
    </location>
</feature>
<accession>A0A1H8CRH0</accession>